<evidence type="ECO:0000313" key="1">
    <source>
        <dbReference type="EMBL" id="CAM39033.1"/>
    </source>
</evidence>
<dbReference type="RefSeq" id="XP_001565539.1">
    <property type="nucleotide sequence ID" value="XM_001565489.1"/>
</dbReference>
<dbReference type="AlphaFoldDB" id="A4HDY1"/>
<feature type="non-terminal residue" evidence="1">
    <location>
        <position position="43"/>
    </location>
</feature>
<dbReference type="EMBL" id="FR799000">
    <property type="protein sequence ID" value="CAM39033.1"/>
    <property type="molecule type" value="Genomic_DNA"/>
</dbReference>
<name>A4HDY1_LEIBR</name>
<reference evidence="1 2" key="2">
    <citation type="journal article" date="2011" name="Genome Res.">
        <title>Chromosome and gene copy number variation allow major structural change between species and strains of Leishmania.</title>
        <authorList>
            <person name="Rogers M.B."/>
            <person name="Hilley J.D."/>
            <person name="Dickens N.J."/>
            <person name="Wilkes J."/>
            <person name="Bates P.A."/>
            <person name="Depledge D.P."/>
            <person name="Harris D."/>
            <person name="Her Y."/>
            <person name="Herzyk P."/>
            <person name="Imamura H."/>
            <person name="Otto T.D."/>
            <person name="Sanders M."/>
            <person name="Seeger K."/>
            <person name="Dujardin J.C."/>
            <person name="Berriman M."/>
            <person name="Smith D.F."/>
            <person name="Hertz-Fowler C."/>
            <person name="Mottram J.C."/>
        </authorList>
    </citation>
    <scope>NUCLEOTIDE SEQUENCE [LARGE SCALE GENOMIC DNA]</scope>
    <source>
        <strain evidence="1 2">MHOM/BR/75/M2904</strain>
    </source>
</reference>
<sequence length="43" mass="4435">MCVTLQVAATLISPKRTIPLSAWCSRERGRVVGGAGGPLHASS</sequence>
<dbReference type="Proteomes" id="UP000007258">
    <property type="component" value="Chromosome 25"/>
</dbReference>
<dbReference type="GeneID" id="5416123"/>
<protein>
    <submittedName>
        <fullName evidence="1">Uncharacterized protein</fullName>
    </submittedName>
</protein>
<gene>
    <name evidence="1" type="ORF">LBRM_25_0340</name>
</gene>
<reference evidence="1 2" key="1">
    <citation type="journal article" date="2007" name="Nat. Genet.">
        <title>Comparative genomic analysis of three Leishmania species that cause diverse human disease.</title>
        <authorList>
            <person name="Peacock C.S."/>
            <person name="Seeger K."/>
            <person name="Harris D."/>
            <person name="Murphy L."/>
            <person name="Ruiz J.C."/>
            <person name="Quail M.A."/>
            <person name="Peters N."/>
            <person name="Adlem E."/>
            <person name="Tivey A."/>
            <person name="Aslett M."/>
            <person name="Kerhornou A."/>
            <person name="Ivens A."/>
            <person name="Fraser A."/>
            <person name="Rajandream M.A."/>
            <person name="Carver T."/>
            <person name="Norbertczak H."/>
            <person name="Chillingworth T."/>
            <person name="Hance Z."/>
            <person name="Jagels K."/>
            <person name="Moule S."/>
            <person name="Ormond D."/>
            <person name="Rutter S."/>
            <person name="Squares R."/>
            <person name="Whitehead S."/>
            <person name="Rabbinowitsch E."/>
            <person name="Arrowsmith C."/>
            <person name="White B."/>
            <person name="Thurston S."/>
            <person name="Bringaud F."/>
            <person name="Baldauf S.L."/>
            <person name="Faulconbridge A."/>
            <person name="Jeffares D."/>
            <person name="Depledge D.P."/>
            <person name="Oyola S.O."/>
            <person name="Hilley J.D."/>
            <person name="Brito L.O."/>
            <person name="Tosi L.R."/>
            <person name="Barrell B."/>
            <person name="Cruz A.K."/>
            <person name="Mottram J.C."/>
            <person name="Smith D.F."/>
            <person name="Berriman M."/>
        </authorList>
    </citation>
    <scope>NUCLEOTIDE SEQUENCE [LARGE SCALE GENOMIC DNA]</scope>
    <source>
        <strain evidence="1 2">MHOM/BR/75/M2904</strain>
    </source>
</reference>
<dbReference type="InParanoid" id="A4HDY1"/>
<organism evidence="1 2">
    <name type="scientific">Leishmania braziliensis</name>
    <dbReference type="NCBI Taxonomy" id="5660"/>
    <lineage>
        <taxon>Eukaryota</taxon>
        <taxon>Discoba</taxon>
        <taxon>Euglenozoa</taxon>
        <taxon>Kinetoplastea</taxon>
        <taxon>Metakinetoplastina</taxon>
        <taxon>Trypanosomatida</taxon>
        <taxon>Trypanosomatidae</taxon>
        <taxon>Leishmaniinae</taxon>
        <taxon>Leishmania</taxon>
        <taxon>Leishmania braziliensis species complex</taxon>
    </lineage>
</organism>
<evidence type="ECO:0000313" key="2">
    <source>
        <dbReference type="Proteomes" id="UP000007258"/>
    </source>
</evidence>
<accession>A4HDY1</accession>
<dbReference type="KEGG" id="lbz:LBRM_25_0340"/>
<keyword evidence="2" id="KW-1185">Reference proteome</keyword>
<proteinExistence type="predicted"/>